<evidence type="ECO:0000313" key="9">
    <source>
        <dbReference type="EMBL" id="PJE31873.1"/>
    </source>
</evidence>
<keyword evidence="3 6" id="KW-0489">Methyltransferase</keyword>
<evidence type="ECO:0000313" key="10">
    <source>
        <dbReference type="EMBL" id="SNY50634.1"/>
    </source>
</evidence>
<name>A0A285IRP3_9RHOB</name>
<evidence type="ECO:0000259" key="7">
    <source>
        <dbReference type="Pfam" id="PF00590"/>
    </source>
</evidence>
<dbReference type="EMBL" id="PGTD01000007">
    <property type="protein sequence ID" value="PJE31873.1"/>
    <property type="molecule type" value="Genomic_DNA"/>
</dbReference>
<keyword evidence="2 6" id="KW-0698">rRNA processing</keyword>
<dbReference type="InterPro" id="IPR014776">
    <property type="entry name" value="4pyrrole_Mease_sub2"/>
</dbReference>
<dbReference type="EC" id="2.1.1.198" evidence="6"/>
<comment type="similarity">
    <text evidence="6">Belongs to the methyltransferase superfamily. RsmI family.</text>
</comment>
<dbReference type="Gene3D" id="3.30.950.10">
    <property type="entry name" value="Methyltransferase, Cobalt-precorrin-4 Transmethylase, Domain 2"/>
    <property type="match status" value="1"/>
</dbReference>
<dbReference type="Gene3D" id="3.40.1010.10">
    <property type="entry name" value="Cobalt-precorrin-4 Transmethylase, Domain 1"/>
    <property type="match status" value="1"/>
</dbReference>
<dbReference type="InterPro" id="IPR035996">
    <property type="entry name" value="4pyrrol_Methylase_sf"/>
</dbReference>
<dbReference type="EMBL" id="OBEA01000003">
    <property type="protein sequence ID" value="SNY50634.1"/>
    <property type="molecule type" value="Genomic_DNA"/>
</dbReference>
<reference evidence="9 12" key="2">
    <citation type="journal article" date="2018" name="Int. J. Syst. Evol. Microbiol.">
        <title>Pseudooceanicola lipolyticus sp. nov., a marine alphaproteobacterium, reclassification of Oceanicola flagellatus as Pseudooceanicola flagellatus comb. nov. and emended description of the genus Pseudooceanicola.</title>
        <authorList>
            <person name="Huang M.-M."/>
            <person name="Guo L.-L."/>
            <person name="Wu Y.-H."/>
            <person name="Lai Q.-L."/>
            <person name="Shao Z.-Z."/>
            <person name="Wang C.-S."/>
            <person name="Wu M."/>
            <person name="Xu X.-W."/>
        </authorList>
    </citation>
    <scope>NUCLEOTIDE SEQUENCE [LARGE SCALE GENOMIC DNA]</scope>
    <source>
        <strain evidence="9 12">Ar-45</strain>
    </source>
</reference>
<keyword evidence="4 6" id="KW-0808">Transferase</keyword>
<dbReference type="HAMAP" id="MF_01877">
    <property type="entry name" value="16SrRNA_methyltr_I"/>
    <property type="match status" value="1"/>
</dbReference>
<dbReference type="GO" id="GO:0005737">
    <property type="term" value="C:cytoplasm"/>
    <property type="evidence" value="ECO:0007669"/>
    <property type="project" value="UniProtKB-SubCell"/>
</dbReference>
<dbReference type="RefSeq" id="WP_097145649.1">
    <property type="nucleotide sequence ID" value="NZ_OBEA01000003.1"/>
</dbReference>
<evidence type="ECO:0000256" key="6">
    <source>
        <dbReference type="HAMAP-Rule" id="MF_01877"/>
    </source>
</evidence>
<evidence type="ECO:0000259" key="8">
    <source>
        <dbReference type="Pfam" id="PF23016"/>
    </source>
</evidence>
<dbReference type="Pfam" id="PF23016">
    <property type="entry name" value="RsmI_C"/>
    <property type="match status" value="1"/>
</dbReference>
<dbReference type="Pfam" id="PF00590">
    <property type="entry name" value="TP_methylase"/>
    <property type="match status" value="1"/>
</dbReference>
<dbReference type="AlphaFoldDB" id="A0A285IRP3"/>
<evidence type="ECO:0000313" key="12">
    <source>
        <dbReference type="Proteomes" id="UP000231702"/>
    </source>
</evidence>
<protein>
    <recommendedName>
        <fullName evidence="6">Ribosomal RNA small subunit methyltransferase I</fullName>
        <ecNumber evidence="6">2.1.1.198</ecNumber>
    </recommendedName>
    <alternativeName>
        <fullName evidence="6">16S rRNA 2'-O-ribose C1402 methyltransferase</fullName>
    </alternativeName>
    <alternativeName>
        <fullName evidence="6">rRNA (cytidine-2'-O-)-methyltransferase RsmI</fullName>
    </alternativeName>
</protein>
<dbReference type="InterPro" id="IPR014777">
    <property type="entry name" value="4pyrrole_Mease_sub1"/>
</dbReference>
<sequence>MNAETAKLAAGLYLVAVPIGSARDITLRALDILASADMLAAEDTRSLRRLMDIHGIALGDRPLLAYHDHSGQKIRARLMEAVAAGKSVAYASEAGTPLIADPGYDLARQMRDEGLEITSAPGPSAVITALSIAGLPTDRFLFAGFLPSAAGARKSALMDLRDTRATLVFYESPNRIATMLGDAAEVLGPERQGALCRELTKRFEEVRRGTLSELAAGCETDPPRGEIVLLVDRGDSENVSESDLETSLSAALERLSVRDAADEVAARFDLPRRKVYQMALKLNKG</sequence>
<comment type="function">
    <text evidence="6">Catalyzes the 2'-O-methylation of the ribose of cytidine 1402 (C1402) in 16S rRNA.</text>
</comment>
<dbReference type="InterPro" id="IPR000878">
    <property type="entry name" value="4pyrrol_Mease"/>
</dbReference>
<evidence type="ECO:0000256" key="4">
    <source>
        <dbReference type="ARBA" id="ARBA00022679"/>
    </source>
</evidence>
<gene>
    <name evidence="6 9" type="primary">rsmI</name>
    <name evidence="9" type="ORF">CVM39_01860</name>
    <name evidence="10" type="ORF">SAMN06297129_1906</name>
</gene>
<reference evidence="10 11" key="1">
    <citation type="submission" date="2017-09" db="EMBL/GenBank/DDBJ databases">
        <authorList>
            <person name="Ehlers B."/>
            <person name="Leendertz F.H."/>
        </authorList>
    </citation>
    <scope>NUCLEOTIDE SEQUENCE [LARGE SCALE GENOMIC DNA]</scope>
    <source>
        <strain evidence="10 11">CGMCC 1.12662</strain>
    </source>
</reference>
<proteinExistence type="inferred from homology"/>
<evidence type="ECO:0000256" key="5">
    <source>
        <dbReference type="ARBA" id="ARBA00022691"/>
    </source>
</evidence>
<keyword evidence="12" id="KW-1185">Reference proteome</keyword>
<keyword evidence="5 6" id="KW-0949">S-adenosyl-L-methionine</keyword>
<dbReference type="SUPFAM" id="SSF53790">
    <property type="entry name" value="Tetrapyrrole methylase"/>
    <property type="match status" value="1"/>
</dbReference>
<dbReference type="Proteomes" id="UP000231655">
    <property type="component" value="Unassembled WGS sequence"/>
</dbReference>
<dbReference type="NCBIfam" id="TIGR00096">
    <property type="entry name" value="16S rRNA (cytidine(1402)-2'-O)-methyltransferase"/>
    <property type="match status" value="1"/>
</dbReference>
<dbReference type="GO" id="GO:0070677">
    <property type="term" value="F:rRNA (cytosine-2'-O-)-methyltransferase activity"/>
    <property type="evidence" value="ECO:0007669"/>
    <property type="project" value="UniProtKB-UniRule"/>
</dbReference>
<dbReference type="InterPro" id="IPR053910">
    <property type="entry name" value="RsmI_HTH"/>
</dbReference>
<evidence type="ECO:0000256" key="3">
    <source>
        <dbReference type="ARBA" id="ARBA00022603"/>
    </source>
</evidence>
<organism evidence="10 11">
    <name type="scientific">Pseudooceanicola antarcticus</name>
    <dbReference type="NCBI Taxonomy" id="1247613"/>
    <lineage>
        <taxon>Bacteria</taxon>
        <taxon>Pseudomonadati</taxon>
        <taxon>Pseudomonadota</taxon>
        <taxon>Alphaproteobacteria</taxon>
        <taxon>Rhodobacterales</taxon>
        <taxon>Paracoccaceae</taxon>
        <taxon>Pseudooceanicola</taxon>
    </lineage>
</organism>
<dbReference type="FunFam" id="3.30.950.10:FF:000002">
    <property type="entry name" value="Ribosomal RNA small subunit methyltransferase I"/>
    <property type="match status" value="1"/>
</dbReference>
<comment type="catalytic activity">
    <reaction evidence="6">
        <text>cytidine(1402) in 16S rRNA + S-adenosyl-L-methionine = 2'-O-methylcytidine(1402) in 16S rRNA + S-adenosyl-L-homocysteine + H(+)</text>
        <dbReference type="Rhea" id="RHEA:42924"/>
        <dbReference type="Rhea" id="RHEA-COMP:10285"/>
        <dbReference type="Rhea" id="RHEA-COMP:10286"/>
        <dbReference type="ChEBI" id="CHEBI:15378"/>
        <dbReference type="ChEBI" id="CHEBI:57856"/>
        <dbReference type="ChEBI" id="CHEBI:59789"/>
        <dbReference type="ChEBI" id="CHEBI:74495"/>
        <dbReference type="ChEBI" id="CHEBI:82748"/>
        <dbReference type="EC" id="2.1.1.198"/>
    </reaction>
</comment>
<dbReference type="InterPro" id="IPR008189">
    <property type="entry name" value="rRNA_ssu_MeTfrase_I"/>
</dbReference>
<evidence type="ECO:0000256" key="2">
    <source>
        <dbReference type="ARBA" id="ARBA00022552"/>
    </source>
</evidence>
<comment type="subcellular location">
    <subcellularLocation>
        <location evidence="6">Cytoplasm</location>
    </subcellularLocation>
</comment>
<dbReference type="PANTHER" id="PTHR46111">
    <property type="entry name" value="RIBOSOMAL RNA SMALL SUBUNIT METHYLTRANSFERASE I"/>
    <property type="match status" value="1"/>
</dbReference>
<dbReference type="PANTHER" id="PTHR46111:SF1">
    <property type="entry name" value="RIBOSOMAL RNA SMALL SUBUNIT METHYLTRANSFERASE I"/>
    <property type="match status" value="1"/>
</dbReference>
<accession>A0A285IRP3</accession>
<dbReference type="Proteomes" id="UP000231702">
    <property type="component" value="Unassembled WGS sequence"/>
</dbReference>
<feature type="domain" description="RsmI HTH" evidence="8">
    <location>
        <begin position="240"/>
        <end position="282"/>
    </location>
</feature>
<evidence type="ECO:0000256" key="1">
    <source>
        <dbReference type="ARBA" id="ARBA00022490"/>
    </source>
</evidence>
<feature type="domain" description="Tetrapyrrole methylase" evidence="7">
    <location>
        <begin position="12"/>
        <end position="215"/>
    </location>
</feature>
<dbReference type="CDD" id="cd11648">
    <property type="entry name" value="RsmI"/>
    <property type="match status" value="1"/>
</dbReference>
<dbReference type="PIRSF" id="PIRSF005917">
    <property type="entry name" value="MTase_YraL"/>
    <property type="match status" value="1"/>
</dbReference>
<evidence type="ECO:0000313" key="11">
    <source>
        <dbReference type="Proteomes" id="UP000231655"/>
    </source>
</evidence>
<keyword evidence="1 6" id="KW-0963">Cytoplasm</keyword>
<dbReference type="OrthoDB" id="9809084at2"/>